<keyword evidence="3 7" id="KW-0812">Transmembrane</keyword>
<dbReference type="InterPro" id="IPR006016">
    <property type="entry name" value="UspA"/>
</dbReference>
<dbReference type="CDD" id="cd00293">
    <property type="entry name" value="USP-like"/>
    <property type="match status" value="1"/>
</dbReference>
<evidence type="ECO:0000256" key="3">
    <source>
        <dbReference type="ARBA" id="ARBA00022692"/>
    </source>
</evidence>
<evidence type="ECO:0000256" key="7">
    <source>
        <dbReference type="HAMAP-Rule" id="MF_00221"/>
    </source>
</evidence>
<comment type="caution">
    <text evidence="7">Lacks conserved residue(s) required for the propagation of feature annotation.</text>
</comment>
<dbReference type="SUPFAM" id="SSF52402">
    <property type="entry name" value="Adenine nucleotide alpha hydrolases-like"/>
    <property type="match status" value="1"/>
</dbReference>
<feature type="transmembrane region" description="Helical" evidence="7">
    <location>
        <begin position="208"/>
        <end position="227"/>
    </location>
</feature>
<dbReference type="Pfam" id="PF00582">
    <property type="entry name" value="Usp"/>
    <property type="match status" value="1"/>
</dbReference>
<feature type="transmembrane region" description="Helical" evidence="7">
    <location>
        <begin position="108"/>
        <end position="133"/>
    </location>
</feature>
<protein>
    <recommendedName>
        <fullName evidence="7">Divalent metal cation transporter MntH</fullName>
    </recommendedName>
</protein>
<dbReference type="RefSeq" id="WP_379014914.1">
    <property type="nucleotide sequence ID" value="NZ_JBHSDC010000027.1"/>
</dbReference>
<keyword evidence="10" id="KW-1185">Reference proteome</keyword>
<evidence type="ECO:0000259" key="8">
    <source>
        <dbReference type="Pfam" id="PF00582"/>
    </source>
</evidence>
<feature type="transmembrane region" description="Helical" evidence="7">
    <location>
        <begin position="66"/>
        <end position="88"/>
    </location>
</feature>
<keyword evidence="7" id="KW-1003">Cell membrane</keyword>
<dbReference type="Proteomes" id="UP001595906">
    <property type="component" value="Unassembled WGS sequence"/>
</dbReference>
<dbReference type="PANTHER" id="PTHR11706">
    <property type="entry name" value="SOLUTE CARRIER PROTEIN FAMILY 11 MEMBER"/>
    <property type="match status" value="1"/>
</dbReference>
<dbReference type="NCBIfam" id="NF001923">
    <property type="entry name" value="PRK00701.1"/>
    <property type="match status" value="1"/>
</dbReference>
<dbReference type="Gene3D" id="3.40.50.620">
    <property type="entry name" value="HUPs"/>
    <property type="match status" value="1"/>
</dbReference>
<dbReference type="NCBIfam" id="NF037982">
    <property type="entry name" value="Nramp_1"/>
    <property type="match status" value="1"/>
</dbReference>
<evidence type="ECO:0000313" key="10">
    <source>
        <dbReference type="Proteomes" id="UP001595906"/>
    </source>
</evidence>
<feature type="transmembrane region" description="Helical" evidence="7">
    <location>
        <begin position="139"/>
        <end position="157"/>
    </location>
</feature>
<feature type="transmembrane region" description="Helical" evidence="7">
    <location>
        <begin position="370"/>
        <end position="391"/>
    </location>
</feature>
<feature type="domain" description="UspA" evidence="8">
    <location>
        <begin position="495"/>
        <end position="626"/>
    </location>
</feature>
<feature type="transmembrane region" description="Helical" evidence="7">
    <location>
        <begin position="441"/>
        <end position="465"/>
    </location>
</feature>
<evidence type="ECO:0000313" key="9">
    <source>
        <dbReference type="EMBL" id="MFC4232885.1"/>
    </source>
</evidence>
<dbReference type="PANTHER" id="PTHR11706:SF33">
    <property type="entry name" value="NATURAL RESISTANCE-ASSOCIATED MACROPHAGE PROTEIN 2"/>
    <property type="match status" value="1"/>
</dbReference>
<keyword evidence="5 7" id="KW-1133">Transmembrane helix</keyword>
<comment type="caution">
    <text evidence="9">The sequence shown here is derived from an EMBL/GenBank/DDBJ whole genome shotgun (WGS) entry which is preliminary data.</text>
</comment>
<dbReference type="NCBIfam" id="TIGR01197">
    <property type="entry name" value="nramp"/>
    <property type="match status" value="1"/>
</dbReference>
<keyword evidence="6 7" id="KW-0472">Membrane</keyword>
<feature type="transmembrane region" description="Helical" evidence="7">
    <location>
        <begin position="346"/>
        <end position="364"/>
    </location>
</feature>
<feature type="transmembrane region" description="Helical" evidence="7">
    <location>
        <begin position="257"/>
        <end position="279"/>
    </location>
</feature>
<evidence type="ECO:0000256" key="6">
    <source>
        <dbReference type="ARBA" id="ARBA00023136"/>
    </source>
</evidence>
<dbReference type="InterPro" id="IPR001046">
    <property type="entry name" value="NRAMP_fam"/>
</dbReference>
<keyword evidence="2 7" id="KW-0813">Transport</keyword>
<reference evidence="10" key="1">
    <citation type="journal article" date="2019" name="Int. J. Syst. Evol. Microbiol.">
        <title>The Global Catalogue of Microorganisms (GCM) 10K type strain sequencing project: providing services to taxonomists for standard genome sequencing and annotation.</title>
        <authorList>
            <consortium name="The Broad Institute Genomics Platform"/>
            <consortium name="The Broad Institute Genome Sequencing Center for Infectious Disease"/>
            <person name="Wu L."/>
            <person name="Ma J."/>
        </authorList>
    </citation>
    <scope>NUCLEOTIDE SEQUENCE [LARGE SCALE GENOMIC DNA]</scope>
    <source>
        <strain evidence="10">CECT 8010</strain>
    </source>
</reference>
<dbReference type="PRINTS" id="PR00447">
    <property type="entry name" value="NATRESASSCMP"/>
</dbReference>
<accession>A0ABV8Q1B0</accession>
<feature type="transmembrane region" description="Helical" evidence="7">
    <location>
        <begin position="303"/>
        <end position="326"/>
    </location>
</feature>
<name>A0ABV8Q1B0_9BACT</name>
<keyword evidence="4 7" id="KW-0769">Symport</keyword>
<organism evidence="9 10">
    <name type="scientific">Parasediminibacterium paludis</name>
    <dbReference type="NCBI Taxonomy" id="908966"/>
    <lineage>
        <taxon>Bacteria</taxon>
        <taxon>Pseudomonadati</taxon>
        <taxon>Bacteroidota</taxon>
        <taxon>Chitinophagia</taxon>
        <taxon>Chitinophagales</taxon>
        <taxon>Chitinophagaceae</taxon>
        <taxon>Parasediminibacterium</taxon>
    </lineage>
</organism>
<dbReference type="InterPro" id="IPR014729">
    <property type="entry name" value="Rossmann-like_a/b/a_fold"/>
</dbReference>
<evidence type="ECO:0000256" key="4">
    <source>
        <dbReference type="ARBA" id="ARBA00022847"/>
    </source>
</evidence>
<sequence length="628" mass="69321">MSDTHLYSDNSLGEAHSSVDTTKNRKGFKRMLAYFGPAYLVSVGYMDPGNWATDLQGGAQFGYKLIWVLLMSNLMALLLQSLSARLGIVRRKDLAQANREVYPPLVNFCLYILAELAIAACDLAEVLGMAIGINLLTRLPLIGGVAFTVLDTFLLLWLQKLGIRKLEAFIIALVAIIGLSFLIEIIFAKPNLVDVAKGFIPTSLNQQALYIAVGIIGATVMPHNLYLHSALVQTRKISTDTAGIKKALKFNLIDSTIALNAAFFVNAAILVLAATAFFATGHREVAKIEDAHKLLQPMLGTKLAPLLFAIALIAAGQSSTVTGTMAGQIVMEGYLSLRINPLLRRLLTRLIAILPAAVVILLYGDEKVDALLVFSQVVLSVQLGFAIIPLIHFVSDKQAMGEFAIKTYTKVLAWLVAVILVSLNVKLIADEILDFFDVEVNIVWKIIIVCAVLLFIWLFLMMTFLPIVQRRRHKKNIALHREPLPLENLFIPQTQHIAIALDFTNNDERLIAHAISQGKQYANYTLLHIVESVSASYLGTSSDDTETRKDRARLQSYAEQLTKLGYTVTVELGFKNRVSEIIRLVKAADADLLVMGAHRHSGIKDYLFGETIESVRHQLEIPVLIINV</sequence>
<evidence type="ECO:0000256" key="5">
    <source>
        <dbReference type="ARBA" id="ARBA00022989"/>
    </source>
</evidence>
<comment type="subcellular location">
    <subcellularLocation>
        <location evidence="7">Cell membrane</location>
        <topology evidence="7">Multi-pass membrane protein</topology>
    </subcellularLocation>
    <subcellularLocation>
        <location evidence="1">Membrane</location>
        <topology evidence="1">Multi-pass membrane protein</topology>
    </subcellularLocation>
</comment>
<gene>
    <name evidence="7" type="primary">mntH</name>
    <name evidence="9" type="ORF">ACFOW1_13365</name>
</gene>
<dbReference type="EMBL" id="JBHSDC010000027">
    <property type="protein sequence ID" value="MFC4232885.1"/>
    <property type="molecule type" value="Genomic_DNA"/>
</dbReference>
<dbReference type="HAMAP" id="MF_00221">
    <property type="entry name" value="NRAMP"/>
    <property type="match status" value="1"/>
</dbReference>
<comment type="function">
    <text evidence="7">H(+)-stimulated, divalent metal cation uptake system.</text>
</comment>
<keyword evidence="7" id="KW-0406">Ion transport</keyword>
<evidence type="ECO:0000256" key="1">
    <source>
        <dbReference type="ARBA" id="ARBA00004141"/>
    </source>
</evidence>
<feature type="transmembrane region" description="Helical" evidence="7">
    <location>
        <begin position="411"/>
        <end position="429"/>
    </location>
</feature>
<feature type="transmembrane region" description="Helical" evidence="7">
    <location>
        <begin position="31"/>
        <end position="46"/>
    </location>
</feature>
<proteinExistence type="inferred from homology"/>
<comment type="similarity">
    <text evidence="7">Belongs to the NRAMP family.</text>
</comment>
<feature type="transmembrane region" description="Helical" evidence="7">
    <location>
        <begin position="169"/>
        <end position="188"/>
    </location>
</feature>
<evidence type="ECO:0000256" key="2">
    <source>
        <dbReference type="ARBA" id="ARBA00022448"/>
    </source>
</evidence>
<dbReference type="Pfam" id="PF01566">
    <property type="entry name" value="Nramp"/>
    <property type="match status" value="1"/>
</dbReference>